<gene>
    <name evidence="2" type="ORF">J057_15585</name>
</gene>
<organism evidence="2 3">
    <name type="scientific">Marinobacter nanhaiticus D15-8W</name>
    <dbReference type="NCBI Taxonomy" id="626887"/>
    <lineage>
        <taxon>Bacteria</taxon>
        <taxon>Pseudomonadati</taxon>
        <taxon>Pseudomonadota</taxon>
        <taxon>Gammaproteobacteria</taxon>
        <taxon>Pseudomonadales</taxon>
        <taxon>Marinobacteraceae</taxon>
        <taxon>Marinobacter</taxon>
    </lineage>
</organism>
<dbReference type="InterPro" id="IPR019253">
    <property type="entry name" value="DUF2244_TM"/>
</dbReference>
<protein>
    <submittedName>
        <fullName evidence="2">DUF2244 domain-containing protein</fullName>
    </submittedName>
</protein>
<sequence>MVQHYRGVNGSRLLLTPNRSLSWQGNVCIWLALCAVSAVIVTGMFLLGAWVVLPFAGLELLAVAAGLYKTARKCRRLEVLRISPENLLLEKGVNRKEAEWNLPRRATRIYLVSSRHPWSPPKLFLMYRETEISLASFLNIEDTRILISILESQGILIERRQPIVGFWF</sequence>
<dbReference type="AlphaFoldDB" id="N6WVG8"/>
<evidence type="ECO:0000313" key="3">
    <source>
        <dbReference type="Proteomes" id="UP000013165"/>
    </source>
</evidence>
<dbReference type="EMBL" id="APLQ01000014">
    <property type="protein sequence ID" value="ENO12833.1"/>
    <property type="molecule type" value="Genomic_DNA"/>
</dbReference>
<dbReference type="HOGENOM" id="CLU_096000_4_0_6"/>
<dbReference type="Pfam" id="PF10003">
    <property type="entry name" value="DUF2244"/>
    <property type="match status" value="1"/>
</dbReference>
<feature type="transmembrane region" description="Helical" evidence="1">
    <location>
        <begin position="21"/>
        <end position="41"/>
    </location>
</feature>
<proteinExistence type="predicted"/>
<dbReference type="OrthoDB" id="7062615at2"/>
<comment type="caution">
    <text evidence="2">The sequence shown here is derived from an EMBL/GenBank/DDBJ whole genome shotgun (WGS) entry which is preliminary data.</text>
</comment>
<dbReference type="RefSeq" id="WP_004581063.1">
    <property type="nucleotide sequence ID" value="NZ_AP028878.1"/>
</dbReference>
<evidence type="ECO:0000313" key="2">
    <source>
        <dbReference type="EMBL" id="ENO12833.1"/>
    </source>
</evidence>
<dbReference type="STRING" id="626887.J057_15585"/>
<keyword evidence="1" id="KW-0472">Membrane</keyword>
<evidence type="ECO:0000256" key="1">
    <source>
        <dbReference type="SAM" id="Phobius"/>
    </source>
</evidence>
<accession>N6WVG8</accession>
<dbReference type="PATRIC" id="fig|626887.3.peg.3113"/>
<dbReference type="Proteomes" id="UP000013165">
    <property type="component" value="Unassembled WGS sequence"/>
</dbReference>
<name>N6WVG8_9GAMM</name>
<keyword evidence="3" id="KW-1185">Reference proteome</keyword>
<feature type="transmembrane region" description="Helical" evidence="1">
    <location>
        <begin position="47"/>
        <end position="68"/>
    </location>
</feature>
<reference evidence="2 3" key="1">
    <citation type="journal article" date="2013" name="Genome Announc.">
        <title>Genome Sequence of the Polycyclic Aromatic Hydrocarbon-Degrading Bacterium Strain Marinobacter nanhaiticus D15-8WT.</title>
        <authorList>
            <person name="Cui Z."/>
            <person name="Gao W."/>
            <person name="Li Q."/>
            <person name="Xu G."/>
            <person name="Zheng L."/>
        </authorList>
    </citation>
    <scope>NUCLEOTIDE SEQUENCE [LARGE SCALE GENOMIC DNA]</scope>
    <source>
        <strain evidence="2 3">D15-8W</strain>
    </source>
</reference>
<dbReference type="eggNOG" id="COG5488">
    <property type="taxonomic scope" value="Bacteria"/>
</dbReference>
<keyword evidence="1" id="KW-1133">Transmembrane helix</keyword>
<keyword evidence="1" id="KW-0812">Transmembrane</keyword>